<gene>
    <name evidence="1" type="ORF">CXB51_016734</name>
</gene>
<comment type="caution">
    <text evidence="1">The sequence shown here is derived from an EMBL/GenBank/DDBJ whole genome shotgun (WGS) entry which is preliminary data.</text>
</comment>
<dbReference type="OrthoDB" id="10406134at2759"/>
<sequence>MKKSTLFSISLAATISAYTSNFQFTSELNIKETMERRNNGKKIGDDDDDGERWKETMGKTKLWKLEIICI</sequence>
<accession>A0A8J6CXY3</accession>
<reference evidence="1 2" key="1">
    <citation type="journal article" date="2021" name="bioRxiv">
        <title>The Gossypium anomalum genome as a resource for cotton improvement and evolutionary analysis of hybrid incompatibility.</title>
        <authorList>
            <person name="Grover C.E."/>
            <person name="Yuan D."/>
            <person name="Arick M.A."/>
            <person name="Miller E.R."/>
            <person name="Hu G."/>
            <person name="Peterson D.G."/>
            <person name="Wendel J.F."/>
            <person name="Udall J.A."/>
        </authorList>
    </citation>
    <scope>NUCLEOTIDE SEQUENCE [LARGE SCALE GENOMIC DNA]</scope>
    <source>
        <strain evidence="1">JFW-Udall</strain>
        <tissue evidence="1">Leaf</tissue>
    </source>
</reference>
<dbReference type="Proteomes" id="UP000701853">
    <property type="component" value="Chromosome 7"/>
</dbReference>
<dbReference type="AlphaFoldDB" id="A0A8J6CXY3"/>
<keyword evidence="2" id="KW-1185">Reference proteome</keyword>
<name>A0A8J6CXY3_9ROSI</name>
<proteinExistence type="predicted"/>
<dbReference type="EMBL" id="JAHUZN010000007">
    <property type="protein sequence ID" value="KAG8488649.1"/>
    <property type="molecule type" value="Genomic_DNA"/>
</dbReference>
<protein>
    <submittedName>
        <fullName evidence="1">Uncharacterized protein</fullName>
    </submittedName>
</protein>
<evidence type="ECO:0000313" key="2">
    <source>
        <dbReference type="Proteomes" id="UP000701853"/>
    </source>
</evidence>
<evidence type="ECO:0000313" key="1">
    <source>
        <dbReference type="EMBL" id="KAG8488649.1"/>
    </source>
</evidence>
<organism evidence="1 2">
    <name type="scientific">Gossypium anomalum</name>
    <dbReference type="NCBI Taxonomy" id="47600"/>
    <lineage>
        <taxon>Eukaryota</taxon>
        <taxon>Viridiplantae</taxon>
        <taxon>Streptophyta</taxon>
        <taxon>Embryophyta</taxon>
        <taxon>Tracheophyta</taxon>
        <taxon>Spermatophyta</taxon>
        <taxon>Magnoliopsida</taxon>
        <taxon>eudicotyledons</taxon>
        <taxon>Gunneridae</taxon>
        <taxon>Pentapetalae</taxon>
        <taxon>rosids</taxon>
        <taxon>malvids</taxon>
        <taxon>Malvales</taxon>
        <taxon>Malvaceae</taxon>
        <taxon>Malvoideae</taxon>
        <taxon>Gossypium</taxon>
    </lineage>
</organism>